<organism evidence="1 2">
    <name type="scientific">Arabis nemorensis</name>
    <dbReference type="NCBI Taxonomy" id="586526"/>
    <lineage>
        <taxon>Eukaryota</taxon>
        <taxon>Viridiplantae</taxon>
        <taxon>Streptophyta</taxon>
        <taxon>Embryophyta</taxon>
        <taxon>Tracheophyta</taxon>
        <taxon>Spermatophyta</taxon>
        <taxon>Magnoliopsida</taxon>
        <taxon>eudicotyledons</taxon>
        <taxon>Gunneridae</taxon>
        <taxon>Pentapetalae</taxon>
        <taxon>rosids</taxon>
        <taxon>malvids</taxon>
        <taxon>Brassicales</taxon>
        <taxon>Brassicaceae</taxon>
        <taxon>Arabideae</taxon>
        <taxon>Arabis</taxon>
    </lineage>
</organism>
<dbReference type="Gene3D" id="2.60.120.330">
    <property type="entry name" value="B-lactam Antibiotic, Isopenicillin N Synthase, Chain"/>
    <property type="match status" value="1"/>
</dbReference>
<comment type="caution">
    <text evidence="1">The sequence shown here is derived from an EMBL/GenBank/DDBJ whole genome shotgun (WGS) entry which is preliminary data.</text>
</comment>
<dbReference type="SUPFAM" id="SSF51197">
    <property type="entry name" value="Clavaminate synthase-like"/>
    <property type="match status" value="1"/>
</dbReference>
<protein>
    <recommendedName>
        <fullName evidence="3">Non-haem dioxygenase N-terminal domain-containing protein</fullName>
    </recommendedName>
</protein>
<reference evidence="1" key="1">
    <citation type="submission" date="2019-07" db="EMBL/GenBank/DDBJ databases">
        <authorList>
            <person name="Dittberner H."/>
        </authorList>
    </citation>
    <scope>NUCLEOTIDE SEQUENCE [LARGE SCALE GENOMIC DNA]</scope>
</reference>
<evidence type="ECO:0008006" key="3">
    <source>
        <dbReference type="Google" id="ProtNLM"/>
    </source>
</evidence>
<dbReference type="InterPro" id="IPR027443">
    <property type="entry name" value="IPNS-like_sf"/>
</dbReference>
<keyword evidence="2" id="KW-1185">Reference proteome</keyword>
<proteinExistence type="predicted"/>
<evidence type="ECO:0000313" key="2">
    <source>
        <dbReference type="Proteomes" id="UP000489600"/>
    </source>
</evidence>
<dbReference type="EMBL" id="CABITT030000002">
    <property type="protein sequence ID" value="VVA95372.1"/>
    <property type="molecule type" value="Genomic_DNA"/>
</dbReference>
<accession>A0A565B133</accession>
<dbReference type="OrthoDB" id="1024762at2759"/>
<sequence length="62" mass="6954">MGGLDEAFIQAPEHRSNTKLTNSGDFILSDEIPTIDLSSCRDKTTIATEIAEACERWGFFFR</sequence>
<dbReference type="Proteomes" id="UP000489600">
    <property type="component" value="Unassembled WGS sequence"/>
</dbReference>
<gene>
    <name evidence="1" type="ORF">ANE_LOCUS5817</name>
</gene>
<dbReference type="AlphaFoldDB" id="A0A565B133"/>
<evidence type="ECO:0000313" key="1">
    <source>
        <dbReference type="EMBL" id="VVA95372.1"/>
    </source>
</evidence>
<name>A0A565B133_9BRAS</name>